<evidence type="ECO:0000313" key="3">
    <source>
        <dbReference type="EMBL" id="TWH68026.1"/>
    </source>
</evidence>
<dbReference type="InterPro" id="IPR036736">
    <property type="entry name" value="ACP-like_sf"/>
</dbReference>
<dbReference type="Pfam" id="PF00501">
    <property type="entry name" value="AMP-binding"/>
    <property type="match status" value="1"/>
</dbReference>
<dbReference type="InterPro" id="IPR009081">
    <property type="entry name" value="PP-bd_ACP"/>
</dbReference>
<dbReference type="PANTHER" id="PTHR45527">
    <property type="entry name" value="NONRIBOSOMAL PEPTIDE SYNTHETASE"/>
    <property type="match status" value="1"/>
</dbReference>
<dbReference type="GO" id="GO:0043041">
    <property type="term" value="P:amino acid activation for nonribosomal peptide biosynthetic process"/>
    <property type="evidence" value="ECO:0007669"/>
    <property type="project" value="TreeGrafter"/>
</dbReference>
<dbReference type="InterPro" id="IPR000873">
    <property type="entry name" value="AMP-dep_synth/lig_dom"/>
</dbReference>
<comment type="caution">
    <text evidence="3">The sequence shown here is derived from an EMBL/GenBank/DDBJ whole genome shotgun (WGS) entry which is preliminary data.</text>
</comment>
<dbReference type="Gene3D" id="3.40.50.12780">
    <property type="entry name" value="N-terminal domain of ligase-like"/>
    <property type="match status" value="1"/>
</dbReference>
<dbReference type="GO" id="GO:0044550">
    <property type="term" value="P:secondary metabolite biosynthetic process"/>
    <property type="evidence" value="ECO:0007669"/>
    <property type="project" value="TreeGrafter"/>
</dbReference>
<proteinExistence type="predicted"/>
<dbReference type="Gene3D" id="1.10.1200.10">
    <property type="entry name" value="ACP-like"/>
    <property type="match status" value="1"/>
</dbReference>
<evidence type="ECO:0000313" key="4">
    <source>
        <dbReference type="Proteomes" id="UP000319825"/>
    </source>
</evidence>
<dbReference type="GO" id="GO:0031177">
    <property type="term" value="F:phosphopantetheine binding"/>
    <property type="evidence" value="ECO:0007669"/>
    <property type="project" value="TreeGrafter"/>
</dbReference>
<sequence length="572" mass="61442">MNHISVVSDIDNAVRAHPECDAIATANGVISYRRFGEQVSDFIAQLESSTAPGEFIGIEATRTPGSIVAMVGALKAGRPFLFIDPRDSASYSVKINMLGIATLARTPARSDAPVLGEVPAQWRGAAEDRIRPPWKQPFAASDRIGYAIYTSGSTGEPKCVLVRVDPLGRVIRDHAERLALDTTSRTLQFARLTFDGCITEILWTLTSGACLVVLDEEHLGPGPALQNTLERFHVTHVKTTPFALTATAPTRAMSLRHVINGGGACRQAVVRKWSSVAAFHNAYGTTETTICNFLSGALDPDDCADSVPLGELVGEGGYQLAPLPEAAEATPIGSAGTRGELVMTGDCVALGYLAPHGTRLFVGDDGDRVYRTGDIVELRGGQIFYVERLDRQMKVRGYRLDPGEIESAACRLSGVEEAVVTAESHEDADTSDADALVCYYLGAATPRDVRAHLERVLDSYKVPSVILQIERMPYTRNGKVDRSALRASRRRGAPAGRDDSPADRVLGAVRRLTGTADVSLDDNFFEVGGDSASTVQLVGTLKQLGWMDVGVRDVLRAENLKALVAQLPDQGV</sequence>
<dbReference type="EMBL" id="VLKE01000001">
    <property type="protein sequence ID" value="TWH68026.1"/>
    <property type="molecule type" value="Genomic_DNA"/>
</dbReference>
<keyword evidence="4" id="KW-1185">Reference proteome</keyword>
<gene>
    <name evidence="3" type="ORF">JD77_03013</name>
</gene>
<dbReference type="Gene3D" id="3.30.300.30">
    <property type="match status" value="1"/>
</dbReference>
<dbReference type="InterPro" id="IPR025110">
    <property type="entry name" value="AMP-bd_C"/>
</dbReference>
<evidence type="ECO:0000259" key="2">
    <source>
        <dbReference type="PROSITE" id="PS50075"/>
    </source>
</evidence>
<dbReference type="Proteomes" id="UP000319825">
    <property type="component" value="Unassembled WGS sequence"/>
</dbReference>
<feature type="region of interest" description="Disordered" evidence="1">
    <location>
        <begin position="480"/>
        <end position="502"/>
    </location>
</feature>
<dbReference type="SUPFAM" id="SSF56801">
    <property type="entry name" value="Acetyl-CoA synthetase-like"/>
    <property type="match status" value="1"/>
</dbReference>
<reference evidence="3 4" key="1">
    <citation type="submission" date="2019-07" db="EMBL/GenBank/DDBJ databases">
        <title>R&amp;d 2014.</title>
        <authorList>
            <person name="Klenk H.-P."/>
        </authorList>
    </citation>
    <scope>NUCLEOTIDE SEQUENCE [LARGE SCALE GENOMIC DNA]</scope>
    <source>
        <strain evidence="3 4">DSM 43868</strain>
    </source>
</reference>
<dbReference type="InterPro" id="IPR045851">
    <property type="entry name" value="AMP-bd_C_sf"/>
</dbReference>
<dbReference type="Pfam" id="PF13193">
    <property type="entry name" value="AMP-binding_C"/>
    <property type="match status" value="1"/>
</dbReference>
<dbReference type="SUPFAM" id="SSF47336">
    <property type="entry name" value="ACP-like"/>
    <property type="match status" value="1"/>
</dbReference>
<feature type="domain" description="Carrier" evidence="2">
    <location>
        <begin position="496"/>
        <end position="571"/>
    </location>
</feature>
<name>A0A562IAX9_MICOL</name>
<dbReference type="GO" id="GO:0005737">
    <property type="term" value="C:cytoplasm"/>
    <property type="evidence" value="ECO:0007669"/>
    <property type="project" value="TreeGrafter"/>
</dbReference>
<accession>A0A562IAX9</accession>
<organism evidence="3 4">
    <name type="scientific">Micromonospora olivasterospora</name>
    <dbReference type="NCBI Taxonomy" id="1880"/>
    <lineage>
        <taxon>Bacteria</taxon>
        <taxon>Bacillati</taxon>
        <taxon>Actinomycetota</taxon>
        <taxon>Actinomycetes</taxon>
        <taxon>Micromonosporales</taxon>
        <taxon>Micromonosporaceae</taxon>
        <taxon>Micromonospora</taxon>
    </lineage>
</organism>
<dbReference type="PROSITE" id="PS50075">
    <property type="entry name" value="CARRIER"/>
    <property type="match status" value="1"/>
</dbReference>
<protein>
    <submittedName>
        <fullName evidence="3">Nonribosomal peptide synthetase CepA</fullName>
    </submittedName>
</protein>
<dbReference type="PANTHER" id="PTHR45527:SF1">
    <property type="entry name" value="FATTY ACID SYNTHASE"/>
    <property type="match status" value="1"/>
</dbReference>
<dbReference type="AlphaFoldDB" id="A0A562IAX9"/>
<dbReference type="InterPro" id="IPR042099">
    <property type="entry name" value="ANL_N_sf"/>
</dbReference>
<dbReference type="Pfam" id="PF00550">
    <property type="entry name" value="PP-binding"/>
    <property type="match status" value="1"/>
</dbReference>
<evidence type="ECO:0000256" key="1">
    <source>
        <dbReference type="SAM" id="MobiDB-lite"/>
    </source>
</evidence>